<accession>A0ACB9NU86</accession>
<proteinExistence type="predicted"/>
<sequence>MERMSQALSWVLLVLRDQGPVIRRFSGGGTVIVDKDTVFVTFICNKDAIPGLQPYPRPIMSWNSQIYEHVFDKACNFQLRENDYVFGNHKFGGNAQSITKRRWIHHTSFLWDYKIENMAYLKLPTRAPEYRLARSHTEFICRLKDYLARSEFIDKTISALGSHFSMEHVELEPSQQSLAADFVPSSREITMQEMEEALAELTSEEPAAYSLSK</sequence>
<keyword evidence="2" id="KW-1185">Reference proteome</keyword>
<gene>
    <name evidence="1" type="ORF">MLD38_024749</name>
</gene>
<dbReference type="Proteomes" id="UP001057402">
    <property type="component" value="Chromosome 7"/>
</dbReference>
<reference evidence="2" key="1">
    <citation type="journal article" date="2023" name="Front. Plant Sci.">
        <title>Chromosomal-level genome assembly of Melastoma candidum provides insights into trichome evolution.</title>
        <authorList>
            <person name="Zhong Y."/>
            <person name="Wu W."/>
            <person name="Sun C."/>
            <person name="Zou P."/>
            <person name="Liu Y."/>
            <person name="Dai S."/>
            <person name="Zhou R."/>
        </authorList>
    </citation>
    <scope>NUCLEOTIDE SEQUENCE [LARGE SCALE GENOMIC DNA]</scope>
</reference>
<comment type="caution">
    <text evidence="1">The sequence shown here is derived from an EMBL/GenBank/DDBJ whole genome shotgun (WGS) entry which is preliminary data.</text>
</comment>
<evidence type="ECO:0000313" key="2">
    <source>
        <dbReference type="Proteomes" id="UP001057402"/>
    </source>
</evidence>
<protein>
    <submittedName>
        <fullName evidence="1">Uncharacterized protein</fullName>
    </submittedName>
</protein>
<organism evidence="1 2">
    <name type="scientific">Melastoma candidum</name>
    <dbReference type="NCBI Taxonomy" id="119954"/>
    <lineage>
        <taxon>Eukaryota</taxon>
        <taxon>Viridiplantae</taxon>
        <taxon>Streptophyta</taxon>
        <taxon>Embryophyta</taxon>
        <taxon>Tracheophyta</taxon>
        <taxon>Spermatophyta</taxon>
        <taxon>Magnoliopsida</taxon>
        <taxon>eudicotyledons</taxon>
        <taxon>Gunneridae</taxon>
        <taxon>Pentapetalae</taxon>
        <taxon>rosids</taxon>
        <taxon>malvids</taxon>
        <taxon>Myrtales</taxon>
        <taxon>Melastomataceae</taxon>
        <taxon>Melastomatoideae</taxon>
        <taxon>Melastomateae</taxon>
        <taxon>Melastoma</taxon>
    </lineage>
</organism>
<dbReference type="EMBL" id="CM042886">
    <property type="protein sequence ID" value="KAI4339855.1"/>
    <property type="molecule type" value="Genomic_DNA"/>
</dbReference>
<name>A0ACB9NU86_9MYRT</name>
<evidence type="ECO:0000313" key="1">
    <source>
        <dbReference type="EMBL" id="KAI4339855.1"/>
    </source>
</evidence>